<evidence type="ECO:0000313" key="2">
    <source>
        <dbReference type="Proteomes" id="UP000176527"/>
    </source>
</evidence>
<gene>
    <name evidence="1" type="ORF">A3F00_00285</name>
</gene>
<organism evidence="1 2">
    <name type="scientific">Candidatus Daviesbacteria bacterium RIFCSPHIGHO2_12_FULL_37_11</name>
    <dbReference type="NCBI Taxonomy" id="1797777"/>
    <lineage>
        <taxon>Bacteria</taxon>
        <taxon>Candidatus Daviesiibacteriota</taxon>
    </lineage>
</organism>
<dbReference type="EMBL" id="MFDE01000033">
    <property type="protein sequence ID" value="OGE37931.1"/>
    <property type="molecule type" value="Genomic_DNA"/>
</dbReference>
<sequence length="123" mass="13747">MAKVLLDANYFIGLANRSPEVDTKILDKHQGFIATLSCHILFYINKIDVPDSKMNSFIADFNLIGLDQDILSKALNGPTSDLEDNIQLHSGAEADCDIFLTKDKQLLNMKFFGKLQILSTLNK</sequence>
<dbReference type="SUPFAM" id="SSF88723">
    <property type="entry name" value="PIN domain-like"/>
    <property type="match status" value="1"/>
</dbReference>
<dbReference type="InterPro" id="IPR029060">
    <property type="entry name" value="PIN-like_dom_sf"/>
</dbReference>
<dbReference type="AlphaFoldDB" id="A0A1F5KBD5"/>
<proteinExistence type="predicted"/>
<evidence type="ECO:0008006" key="3">
    <source>
        <dbReference type="Google" id="ProtNLM"/>
    </source>
</evidence>
<name>A0A1F5KBD5_9BACT</name>
<reference evidence="1 2" key="1">
    <citation type="journal article" date="2016" name="Nat. Commun.">
        <title>Thousands of microbial genomes shed light on interconnected biogeochemical processes in an aquifer system.</title>
        <authorList>
            <person name="Anantharaman K."/>
            <person name="Brown C.T."/>
            <person name="Hug L.A."/>
            <person name="Sharon I."/>
            <person name="Castelle C.J."/>
            <person name="Probst A.J."/>
            <person name="Thomas B.C."/>
            <person name="Singh A."/>
            <person name="Wilkins M.J."/>
            <person name="Karaoz U."/>
            <person name="Brodie E.L."/>
            <person name="Williams K.H."/>
            <person name="Hubbard S.S."/>
            <person name="Banfield J.F."/>
        </authorList>
    </citation>
    <scope>NUCLEOTIDE SEQUENCE [LARGE SCALE GENOMIC DNA]</scope>
</reference>
<accession>A0A1F5KBD5</accession>
<comment type="caution">
    <text evidence="1">The sequence shown here is derived from an EMBL/GenBank/DDBJ whole genome shotgun (WGS) entry which is preliminary data.</text>
</comment>
<evidence type="ECO:0000313" key="1">
    <source>
        <dbReference type="EMBL" id="OGE37931.1"/>
    </source>
</evidence>
<protein>
    <recommendedName>
        <fullName evidence="3">PIN domain-containing protein</fullName>
    </recommendedName>
</protein>
<dbReference type="Proteomes" id="UP000176527">
    <property type="component" value="Unassembled WGS sequence"/>
</dbReference>